<dbReference type="PROSITE" id="PS50222">
    <property type="entry name" value="EF_HAND_2"/>
    <property type="match status" value="2"/>
</dbReference>
<dbReference type="Gene3D" id="1.10.238.10">
    <property type="entry name" value="EF-hand"/>
    <property type="match status" value="1"/>
</dbReference>
<keyword evidence="4" id="KW-1185">Reference proteome</keyword>
<evidence type="ECO:0000313" key="4">
    <source>
        <dbReference type="Proteomes" id="UP001186944"/>
    </source>
</evidence>
<organism evidence="3 4">
    <name type="scientific">Pinctada imbricata</name>
    <name type="common">Atlantic pearl-oyster</name>
    <name type="synonym">Pinctada martensii</name>
    <dbReference type="NCBI Taxonomy" id="66713"/>
    <lineage>
        <taxon>Eukaryota</taxon>
        <taxon>Metazoa</taxon>
        <taxon>Spiralia</taxon>
        <taxon>Lophotrochozoa</taxon>
        <taxon>Mollusca</taxon>
        <taxon>Bivalvia</taxon>
        <taxon>Autobranchia</taxon>
        <taxon>Pteriomorphia</taxon>
        <taxon>Pterioida</taxon>
        <taxon>Pterioidea</taxon>
        <taxon>Pteriidae</taxon>
        <taxon>Pinctada</taxon>
    </lineage>
</organism>
<comment type="caution">
    <text evidence="3">The sequence shown here is derived from an EMBL/GenBank/DDBJ whole genome shotgun (WGS) entry which is preliminary data.</text>
</comment>
<dbReference type="InterPro" id="IPR011992">
    <property type="entry name" value="EF-hand-dom_pair"/>
</dbReference>
<dbReference type="InterPro" id="IPR002048">
    <property type="entry name" value="EF_hand_dom"/>
</dbReference>
<feature type="domain" description="EF-hand" evidence="2">
    <location>
        <begin position="1"/>
        <end position="33"/>
    </location>
</feature>
<feature type="domain" description="EF-hand" evidence="2">
    <location>
        <begin position="34"/>
        <end position="67"/>
    </location>
</feature>
<proteinExistence type="predicted"/>
<dbReference type="InterPro" id="IPR018247">
    <property type="entry name" value="EF_Hand_1_Ca_BS"/>
</dbReference>
<dbReference type="SUPFAM" id="SSF47473">
    <property type="entry name" value="EF-hand"/>
    <property type="match status" value="1"/>
</dbReference>
<name>A0AA89C6Q3_PINIB</name>
<evidence type="ECO:0000256" key="1">
    <source>
        <dbReference type="ARBA" id="ARBA00022837"/>
    </source>
</evidence>
<feature type="non-terminal residue" evidence="3">
    <location>
        <position position="1"/>
    </location>
</feature>
<reference evidence="3" key="1">
    <citation type="submission" date="2019-08" db="EMBL/GenBank/DDBJ databases">
        <title>The improved chromosome-level genome for the pearl oyster Pinctada fucata martensii using PacBio sequencing and Hi-C.</title>
        <authorList>
            <person name="Zheng Z."/>
        </authorList>
    </citation>
    <scope>NUCLEOTIDE SEQUENCE</scope>
    <source>
        <strain evidence="3">ZZ-2019</strain>
        <tissue evidence="3">Adductor muscle</tissue>
    </source>
</reference>
<dbReference type="PROSITE" id="PS00018">
    <property type="entry name" value="EF_HAND_1"/>
    <property type="match status" value="1"/>
</dbReference>
<evidence type="ECO:0000313" key="3">
    <source>
        <dbReference type="EMBL" id="KAK3108610.1"/>
    </source>
</evidence>
<dbReference type="SMART" id="SM00054">
    <property type="entry name" value="EFh"/>
    <property type="match status" value="2"/>
</dbReference>
<dbReference type="EMBL" id="VSWD01000001">
    <property type="protein sequence ID" value="KAK3108610.1"/>
    <property type="molecule type" value="Genomic_DNA"/>
</dbReference>
<keyword evidence="1" id="KW-0106">Calcium</keyword>
<gene>
    <name evidence="3" type="ORF">FSP39_011844</name>
</gene>
<dbReference type="Proteomes" id="UP001186944">
    <property type="component" value="Unassembled WGS sequence"/>
</dbReference>
<dbReference type="AlphaFoldDB" id="A0AA89C6Q3"/>
<evidence type="ECO:0000259" key="2">
    <source>
        <dbReference type="PROSITE" id="PS50222"/>
    </source>
</evidence>
<sequence length="67" mass="8005">RQRYEECFRRWDKNADGKLSKEEIKAASSEIGIFSEQEIDLMIEKIDRNKDGFIDWEEFLCALCLDE</sequence>
<dbReference type="Pfam" id="PF13499">
    <property type="entry name" value="EF-hand_7"/>
    <property type="match status" value="1"/>
</dbReference>
<dbReference type="GO" id="GO:0005509">
    <property type="term" value="F:calcium ion binding"/>
    <property type="evidence" value="ECO:0007669"/>
    <property type="project" value="InterPro"/>
</dbReference>
<dbReference type="CDD" id="cd00051">
    <property type="entry name" value="EFh"/>
    <property type="match status" value="1"/>
</dbReference>
<protein>
    <recommendedName>
        <fullName evidence="2">EF-hand domain-containing protein</fullName>
    </recommendedName>
</protein>
<accession>A0AA89C6Q3</accession>